<keyword evidence="2" id="KW-1185">Reference proteome</keyword>
<name>A0ACC1LDE7_9FUNG</name>
<sequence>MSHRASEKRNASPPADIAVAVPGAPTAKRAALPQHLEAKYLERLPSAEMYERSYMHRDTVEHVVVAATGFVITISADGHVKFWKKSTQGIEFVKDFRAHLSAVVAHALSPDGQLFATTSVDKMVKIFDVTNFDMIGIVDANCIPSALCWIRDPLDQSICISVADSESPTVFVFDYRASSEPKHTFSDIHRLPVVLMEYNPAFKCVISVDKGGMIEYWSVDELHKLPPTVGFNLKSQTDLYEFKKSKCVPNSLVLSSDNELFVCTSVDDSAIRVFNVFTGKLYRKYSESINASSAIQHSDESGRFRLDDMEFGRRLAVENELAKSAAGRLSNAVFDESGKFLLFASLVGIKIVSLVANKVVRVLGKSEPCRFVCLALIQGTTGEAGPRIDLAASSNPGARPADAHPTLFCTAFKRNRFYMFTCDEPDHSGQEADRDVFNERPTREEASLATVLTKRQIAESAILRTTLGDIHFVLFPQHAPKAVENFVTHSQSGYFNGVIFHRVIKRFMIQTGDPLGDGTGGESIWGKSFSDEFTPKLRHDRPYTVSMANAGANSNGSQFFITTAEAAPWLDDKHTIFGRVTSGSDVVHLIESVKTDKRDKPLDDISIMNVQIKFSGSNGGN</sequence>
<organism evidence="1 2">
    <name type="scientific">Coemansia furcata</name>
    <dbReference type="NCBI Taxonomy" id="417177"/>
    <lineage>
        <taxon>Eukaryota</taxon>
        <taxon>Fungi</taxon>
        <taxon>Fungi incertae sedis</taxon>
        <taxon>Zoopagomycota</taxon>
        <taxon>Kickxellomycotina</taxon>
        <taxon>Kickxellomycetes</taxon>
        <taxon>Kickxellales</taxon>
        <taxon>Kickxellaceae</taxon>
        <taxon>Coemansia</taxon>
    </lineage>
</organism>
<dbReference type="EC" id="5.2.1.8" evidence="1"/>
<evidence type="ECO:0000313" key="1">
    <source>
        <dbReference type="EMBL" id="KAJ2805483.1"/>
    </source>
</evidence>
<accession>A0ACC1LDE7</accession>
<protein>
    <submittedName>
        <fullName evidence="1">Peptidyl-prolyl cis-trans isomerase cyp15</fullName>
        <ecNumber evidence="1">5.2.1.8</ecNumber>
    </submittedName>
</protein>
<dbReference type="EMBL" id="JANBUP010001474">
    <property type="protein sequence ID" value="KAJ2805483.1"/>
    <property type="molecule type" value="Genomic_DNA"/>
</dbReference>
<keyword evidence="1" id="KW-0413">Isomerase</keyword>
<comment type="caution">
    <text evidence="1">The sequence shown here is derived from an EMBL/GenBank/DDBJ whole genome shotgun (WGS) entry which is preliminary data.</text>
</comment>
<reference evidence="1" key="1">
    <citation type="submission" date="2022-07" db="EMBL/GenBank/DDBJ databases">
        <title>Phylogenomic reconstructions and comparative analyses of Kickxellomycotina fungi.</title>
        <authorList>
            <person name="Reynolds N.K."/>
            <person name="Stajich J.E."/>
            <person name="Barry K."/>
            <person name="Grigoriev I.V."/>
            <person name="Crous P."/>
            <person name="Smith M.E."/>
        </authorList>
    </citation>
    <scope>NUCLEOTIDE SEQUENCE</scope>
    <source>
        <strain evidence="1">CBS 102833</strain>
    </source>
</reference>
<dbReference type="Proteomes" id="UP001140096">
    <property type="component" value="Unassembled WGS sequence"/>
</dbReference>
<gene>
    <name evidence="1" type="primary">cyp15</name>
    <name evidence="1" type="ORF">H4S07_004009</name>
</gene>
<proteinExistence type="predicted"/>
<evidence type="ECO:0000313" key="2">
    <source>
        <dbReference type="Proteomes" id="UP001140096"/>
    </source>
</evidence>